<sequence length="65" mass="7763">MRKGVEERRKELIYKLMVHTVNKTVEQLMKLTLKELETEYKKVQNDCHPIVMRVPYIDPYKTAVG</sequence>
<proteinExistence type="predicted"/>
<organism evidence="1 2">
    <name type="scientific">Peribacillus frigoritolerans</name>
    <dbReference type="NCBI Taxonomy" id="450367"/>
    <lineage>
        <taxon>Bacteria</taxon>
        <taxon>Bacillati</taxon>
        <taxon>Bacillota</taxon>
        <taxon>Bacilli</taxon>
        <taxon>Bacillales</taxon>
        <taxon>Bacillaceae</taxon>
        <taxon>Peribacillus</taxon>
    </lineage>
</organism>
<comment type="caution">
    <text evidence="1">The sequence shown here is derived from an EMBL/GenBank/DDBJ whole genome shotgun (WGS) entry which is preliminary data.</text>
</comment>
<gene>
    <name evidence="1" type="ORF">KEH51_00385</name>
</gene>
<dbReference type="AlphaFoldDB" id="A0A941FFF3"/>
<reference evidence="1" key="1">
    <citation type="submission" date="2021-04" db="EMBL/GenBank/DDBJ databases">
        <title>Whole genome sequencing of Enterococci isolates from hospitalized patients.</title>
        <authorList>
            <person name="Ogoti B.M."/>
            <person name="Onyambu F.G."/>
        </authorList>
    </citation>
    <scope>NUCLEOTIDE SEQUENCE</scope>
    <source>
        <strain evidence="1">242</strain>
    </source>
</reference>
<accession>A0A941FFF3</accession>
<name>A0A941FFF3_9BACI</name>
<evidence type="ECO:0000313" key="1">
    <source>
        <dbReference type="EMBL" id="MBR8643783.1"/>
    </source>
</evidence>
<evidence type="ECO:0008006" key="3">
    <source>
        <dbReference type="Google" id="ProtNLM"/>
    </source>
</evidence>
<dbReference type="Proteomes" id="UP000680045">
    <property type="component" value="Unassembled WGS sequence"/>
</dbReference>
<dbReference type="EMBL" id="JAGTPW010000001">
    <property type="protein sequence ID" value="MBR8643783.1"/>
    <property type="molecule type" value="Genomic_DNA"/>
</dbReference>
<evidence type="ECO:0000313" key="2">
    <source>
        <dbReference type="Proteomes" id="UP000680045"/>
    </source>
</evidence>
<protein>
    <recommendedName>
        <fullName evidence="3">Fur-regulated basic protein FbpA</fullName>
    </recommendedName>
</protein>